<sequence>MTDRNLFFNGIWWRQHLKNEQAVRFLEELWRRAGGGPVPDQNLNQVVNEITQIDQSTTEQGASLHQARRIAEQMAAEIESDSVTAANIKRLSGALEHLSDELNTERAAILSELKKLKHRISQLEDTQ</sequence>
<dbReference type="EMBL" id="JBHTLR010000007">
    <property type="protein sequence ID" value="MFD1216415.1"/>
    <property type="molecule type" value="Genomic_DNA"/>
</dbReference>
<organism evidence="2 3">
    <name type="scientific">Microbulbifer celer</name>
    <dbReference type="NCBI Taxonomy" id="435905"/>
    <lineage>
        <taxon>Bacteria</taxon>
        <taxon>Pseudomonadati</taxon>
        <taxon>Pseudomonadota</taxon>
        <taxon>Gammaproteobacteria</taxon>
        <taxon>Cellvibrionales</taxon>
        <taxon>Microbulbiferaceae</taxon>
        <taxon>Microbulbifer</taxon>
    </lineage>
</organism>
<comment type="caution">
    <text evidence="2">The sequence shown here is derived from an EMBL/GenBank/DDBJ whole genome shotgun (WGS) entry which is preliminary data.</text>
</comment>
<evidence type="ECO:0000256" key="1">
    <source>
        <dbReference type="SAM" id="Coils"/>
    </source>
</evidence>
<evidence type="ECO:0000313" key="2">
    <source>
        <dbReference type="EMBL" id="MFD1216415.1"/>
    </source>
</evidence>
<dbReference type="RefSeq" id="WP_230438513.1">
    <property type="nucleotide sequence ID" value="NZ_CP087715.1"/>
</dbReference>
<name>A0ABW3UAB2_9GAMM</name>
<keyword evidence="3" id="KW-1185">Reference proteome</keyword>
<accession>A0ABW3UAB2</accession>
<gene>
    <name evidence="2" type="ORF">ACFQ2X_07390</name>
</gene>
<proteinExistence type="predicted"/>
<protein>
    <submittedName>
        <fullName evidence="2">Uncharacterized protein</fullName>
    </submittedName>
</protein>
<keyword evidence="1" id="KW-0175">Coiled coil</keyword>
<reference evidence="3" key="1">
    <citation type="journal article" date="2019" name="Int. J. Syst. Evol. Microbiol.">
        <title>The Global Catalogue of Microorganisms (GCM) 10K type strain sequencing project: providing services to taxonomists for standard genome sequencing and annotation.</title>
        <authorList>
            <consortium name="The Broad Institute Genomics Platform"/>
            <consortium name="The Broad Institute Genome Sequencing Center for Infectious Disease"/>
            <person name="Wu L."/>
            <person name="Ma J."/>
        </authorList>
    </citation>
    <scope>NUCLEOTIDE SEQUENCE [LARGE SCALE GENOMIC DNA]</scope>
    <source>
        <strain evidence="3">CCUG 54356</strain>
    </source>
</reference>
<evidence type="ECO:0000313" key="3">
    <source>
        <dbReference type="Proteomes" id="UP001597264"/>
    </source>
</evidence>
<feature type="coiled-coil region" evidence="1">
    <location>
        <begin position="88"/>
        <end position="126"/>
    </location>
</feature>
<dbReference type="Proteomes" id="UP001597264">
    <property type="component" value="Unassembled WGS sequence"/>
</dbReference>